<feature type="modified residue" description="4-aspartylphosphate" evidence="1">
    <location>
        <position position="53"/>
    </location>
</feature>
<feature type="domain" description="Response regulatory" evidence="2">
    <location>
        <begin position="2"/>
        <end position="113"/>
    </location>
</feature>
<dbReference type="GO" id="GO:0003677">
    <property type="term" value="F:DNA binding"/>
    <property type="evidence" value="ECO:0007669"/>
    <property type="project" value="InterPro"/>
</dbReference>
<dbReference type="SMART" id="SM00850">
    <property type="entry name" value="LytTR"/>
    <property type="match status" value="1"/>
</dbReference>
<dbReference type="InterPro" id="IPR007492">
    <property type="entry name" value="LytTR_DNA-bd_dom"/>
</dbReference>
<dbReference type="PROSITE" id="PS50110">
    <property type="entry name" value="RESPONSE_REGULATORY"/>
    <property type="match status" value="1"/>
</dbReference>
<evidence type="ECO:0000259" key="2">
    <source>
        <dbReference type="PROSITE" id="PS50110"/>
    </source>
</evidence>
<reference evidence="4 5" key="1">
    <citation type="submission" date="2019-12" db="EMBL/GenBank/DDBJ databases">
        <title>Novel species isolated from a subtropical stream in China.</title>
        <authorList>
            <person name="Lu H."/>
        </authorList>
    </citation>
    <scope>NUCLEOTIDE SEQUENCE [LARGE SCALE GENOMIC DNA]</scope>
    <source>
        <strain evidence="4 5">FT127W</strain>
    </source>
</reference>
<sequence length="250" mass="28005">MRIIIVDDEALARGVVREYLAEHADVEVVAECANGFEAVKAITELEPDLAILDIQMPKLDGFEVAELAAGKCRFMFATAFDQYAIKAFEYHALDYLLKPFSQQRFDQALAHARASLAKVGDAQPVAQEGLDEVVRDAAARNKPLGRVLIRDGAKVHVIAAEKIDYIEAQDDYVQIRTEGKSYLKNQRLSDLESQLEADKFLRIHRSYLLNIECMSRIEQAGKDSHVAVLKDGTRLPISRSGYQKVRSVIQ</sequence>
<dbReference type="PANTHER" id="PTHR37299">
    <property type="entry name" value="TRANSCRIPTIONAL REGULATOR-RELATED"/>
    <property type="match status" value="1"/>
</dbReference>
<dbReference type="Pfam" id="PF00072">
    <property type="entry name" value="Response_reg"/>
    <property type="match status" value="1"/>
</dbReference>
<protein>
    <submittedName>
        <fullName evidence="4">Response regulator</fullName>
    </submittedName>
</protein>
<dbReference type="AlphaFoldDB" id="A0A7X4HAS3"/>
<dbReference type="EMBL" id="WWCU01000009">
    <property type="protein sequence ID" value="MYN07814.1"/>
    <property type="molecule type" value="Genomic_DNA"/>
</dbReference>
<dbReference type="InterPro" id="IPR011006">
    <property type="entry name" value="CheY-like_superfamily"/>
</dbReference>
<comment type="caution">
    <text evidence="4">The sequence shown here is derived from an EMBL/GenBank/DDBJ whole genome shotgun (WGS) entry which is preliminary data.</text>
</comment>
<dbReference type="RefSeq" id="WP_161072152.1">
    <property type="nucleotide sequence ID" value="NZ_CP086370.1"/>
</dbReference>
<dbReference type="Proteomes" id="UP000450676">
    <property type="component" value="Unassembled WGS sequence"/>
</dbReference>
<dbReference type="Gene3D" id="3.40.50.2300">
    <property type="match status" value="1"/>
</dbReference>
<name>A0A7X4HAS3_9BURK</name>
<dbReference type="InterPro" id="IPR046947">
    <property type="entry name" value="LytR-like"/>
</dbReference>
<dbReference type="GO" id="GO:0000156">
    <property type="term" value="F:phosphorelay response regulator activity"/>
    <property type="evidence" value="ECO:0007669"/>
    <property type="project" value="InterPro"/>
</dbReference>
<evidence type="ECO:0000256" key="1">
    <source>
        <dbReference type="PROSITE-ProRule" id="PRU00169"/>
    </source>
</evidence>
<organism evidence="4 5">
    <name type="scientific">Pseudoduganella aquatica</name>
    <dbReference type="NCBI Taxonomy" id="2660641"/>
    <lineage>
        <taxon>Bacteria</taxon>
        <taxon>Pseudomonadati</taxon>
        <taxon>Pseudomonadota</taxon>
        <taxon>Betaproteobacteria</taxon>
        <taxon>Burkholderiales</taxon>
        <taxon>Oxalobacteraceae</taxon>
        <taxon>Telluria group</taxon>
        <taxon>Pseudoduganella</taxon>
    </lineage>
</organism>
<dbReference type="SUPFAM" id="SSF52172">
    <property type="entry name" value="CheY-like"/>
    <property type="match status" value="1"/>
</dbReference>
<dbReference type="SMART" id="SM00448">
    <property type="entry name" value="REC"/>
    <property type="match status" value="1"/>
</dbReference>
<keyword evidence="5" id="KW-1185">Reference proteome</keyword>
<feature type="domain" description="HTH LytTR-type" evidence="3">
    <location>
        <begin position="147"/>
        <end position="250"/>
    </location>
</feature>
<dbReference type="Pfam" id="PF04397">
    <property type="entry name" value="LytTR"/>
    <property type="match status" value="1"/>
</dbReference>
<dbReference type="PANTHER" id="PTHR37299:SF1">
    <property type="entry name" value="STAGE 0 SPORULATION PROTEIN A HOMOLOG"/>
    <property type="match status" value="1"/>
</dbReference>
<evidence type="ECO:0000313" key="5">
    <source>
        <dbReference type="Proteomes" id="UP000450676"/>
    </source>
</evidence>
<keyword evidence="1" id="KW-0597">Phosphoprotein</keyword>
<proteinExistence type="predicted"/>
<gene>
    <name evidence="4" type="ORF">GTP77_10755</name>
</gene>
<evidence type="ECO:0000313" key="4">
    <source>
        <dbReference type="EMBL" id="MYN07814.1"/>
    </source>
</evidence>
<dbReference type="Gene3D" id="2.40.50.1020">
    <property type="entry name" value="LytTr DNA-binding domain"/>
    <property type="match status" value="1"/>
</dbReference>
<accession>A0A7X4HAS3</accession>
<evidence type="ECO:0000259" key="3">
    <source>
        <dbReference type="PROSITE" id="PS50930"/>
    </source>
</evidence>
<dbReference type="PROSITE" id="PS50930">
    <property type="entry name" value="HTH_LYTTR"/>
    <property type="match status" value="1"/>
</dbReference>
<dbReference type="InterPro" id="IPR001789">
    <property type="entry name" value="Sig_transdc_resp-reg_receiver"/>
</dbReference>